<evidence type="ECO:0000313" key="2">
    <source>
        <dbReference type="EMBL" id="CAK9012859.1"/>
    </source>
</evidence>
<sequence>MHKLRLWHRTIPVPKASPEGRKAQVGYRRFPRSEESVGVMVAANPPPSFARRELQKILQREGPMAFHAFLDDWGIRLRPSELIEISWFLRSVHEEHIFLAPVPDAAEATWAQGFWASPTRLLQLYERQELDLTWAEWYLLHELRSELPQFHGLPELASKKSCLWSARALPLAPLPNALLLPGDEEHPDCPGRPGERHRLHLKENSQLVQRLERSERSERKELRAQSSRL</sequence>
<organism evidence="2 3">
    <name type="scientific">Durusdinium trenchii</name>
    <dbReference type="NCBI Taxonomy" id="1381693"/>
    <lineage>
        <taxon>Eukaryota</taxon>
        <taxon>Sar</taxon>
        <taxon>Alveolata</taxon>
        <taxon>Dinophyceae</taxon>
        <taxon>Suessiales</taxon>
        <taxon>Symbiodiniaceae</taxon>
        <taxon>Durusdinium</taxon>
    </lineage>
</organism>
<accession>A0ABP0JER1</accession>
<dbReference type="EMBL" id="CAXAMN010005224">
    <property type="protein sequence ID" value="CAK9012859.1"/>
    <property type="molecule type" value="Genomic_DNA"/>
</dbReference>
<dbReference type="Proteomes" id="UP001642484">
    <property type="component" value="Unassembled WGS sequence"/>
</dbReference>
<feature type="compositionally biased region" description="Basic and acidic residues" evidence="1">
    <location>
        <begin position="183"/>
        <end position="196"/>
    </location>
</feature>
<protein>
    <submittedName>
        <fullName evidence="2">Uncharacterized protein</fullName>
    </submittedName>
</protein>
<keyword evidence="3" id="KW-1185">Reference proteome</keyword>
<feature type="region of interest" description="Disordered" evidence="1">
    <location>
        <begin position="182"/>
        <end position="229"/>
    </location>
</feature>
<feature type="compositionally biased region" description="Basic and acidic residues" evidence="1">
    <location>
        <begin position="210"/>
        <end position="223"/>
    </location>
</feature>
<evidence type="ECO:0000256" key="1">
    <source>
        <dbReference type="SAM" id="MobiDB-lite"/>
    </source>
</evidence>
<reference evidence="2 3" key="1">
    <citation type="submission" date="2024-02" db="EMBL/GenBank/DDBJ databases">
        <authorList>
            <person name="Chen Y."/>
            <person name="Shah S."/>
            <person name="Dougan E. K."/>
            <person name="Thang M."/>
            <person name="Chan C."/>
        </authorList>
    </citation>
    <scope>NUCLEOTIDE SEQUENCE [LARGE SCALE GENOMIC DNA]</scope>
</reference>
<evidence type="ECO:0000313" key="3">
    <source>
        <dbReference type="Proteomes" id="UP001642484"/>
    </source>
</evidence>
<proteinExistence type="predicted"/>
<comment type="caution">
    <text evidence="2">The sequence shown here is derived from an EMBL/GenBank/DDBJ whole genome shotgun (WGS) entry which is preliminary data.</text>
</comment>
<name>A0ABP0JER1_9DINO</name>
<gene>
    <name evidence="2" type="ORF">CCMP2556_LOCUS11009</name>
</gene>